<dbReference type="SUPFAM" id="SSF48452">
    <property type="entry name" value="TPR-like"/>
    <property type="match status" value="1"/>
</dbReference>
<keyword evidence="8" id="KW-1185">Reference proteome</keyword>
<evidence type="ECO:0000256" key="3">
    <source>
        <dbReference type="ARBA" id="ARBA00022729"/>
    </source>
</evidence>
<comment type="caution">
    <text evidence="7">The sequence shown here is derived from an EMBL/GenBank/DDBJ whole genome shotgun (WGS) entry which is preliminary data.</text>
</comment>
<dbReference type="InterPro" id="IPR011990">
    <property type="entry name" value="TPR-like_helical_dom_sf"/>
</dbReference>
<evidence type="ECO:0000256" key="5">
    <source>
        <dbReference type="ARBA" id="ARBA00023237"/>
    </source>
</evidence>
<accession>A0ABP7P7T2</accession>
<evidence type="ECO:0000256" key="4">
    <source>
        <dbReference type="ARBA" id="ARBA00023136"/>
    </source>
</evidence>
<dbReference type="InterPro" id="IPR012944">
    <property type="entry name" value="SusD_RagB_dom"/>
</dbReference>
<comment type="similarity">
    <text evidence="2">Belongs to the SusD family.</text>
</comment>
<name>A0ABP7P7T2_9SPHI</name>
<reference evidence="8" key="1">
    <citation type="journal article" date="2019" name="Int. J. Syst. Evol. Microbiol.">
        <title>The Global Catalogue of Microorganisms (GCM) 10K type strain sequencing project: providing services to taxonomists for standard genome sequencing and annotation.</title>
        <authorList>
            <consortium name="The Broad Institute Genomics Platform"/>
            <consortium name="The Broad Institute Genome Sequencing Center for Infectious Disease"/>
            <person name="Wu L."/>
            <person name="Ma J."/>
        </authorList>
    </citation>
    <scope>NUCLEOTIDE SEQUENCE [LARGE SCALE GENOMIC DNA]</scope>
    <source>
        <strain evidence="8">JCM 16601</strain>
    </source>
</reference>
<gene>
    <name evidence="7" type="ORF">GCM10022210_06130</name>
</gene>
<dbReference type="EMBL" id="BAAAZC010000005">
    <property type="protein sequence ID" value="GAA3961080.1"/>
    <property type="molecule type" value="Genomic_DNA"/>
</dbReference>
<protein>
    <recommendedName>
        <fullName evidence="6">RagB/SusD domain-containing protein</fullName>
    </recommendedName>
</protein>
<comment type="subcellular location">
    <subcellularLocation>
        <location evidence="1">Cell outer membrane</location>
    </subcellularLocation>
</comment>
<sequence length="544" mass="58964">MKKYKYIVTSVLLAGSMVSSSCKKELDVKNPNSPTLEQAKTESGLTSLASGSIYINGFVNGDGWLGDSFFSLCYGYHELLADDVSAQASNQNVNLVNVPDYAILDDGSRVTNPQPQIANLRLNNTRDKQGTNMFYYEWQSMYGLNNAANQILALAGSVPLSGDAATKLATYKAWAYWWKGYAYARLGSVYYAGLINDAVSATNSTYVTSAALIAESNKNLNQAATLLKSISSTDAYTTLMKSLLPSFFQTGNSQVPTPEMFIHSINTLLARNLLVNTKTSAMTADNWASILTLTNAGIISSDNVFAGWTTANNYVFSAGGGSVAANTSGDETASSFTISERLVQDIKTGDKRKTQNFLQVKPFYNQVGGFTFSTRWKLYDAKLDSVPNTGAIQIANKTPGKQEVYMAGSYEENELMKAEALIYTGKIDLGLASIDNVRTYQGAGLAKVSGTGLTLTQALEELRKERRLALLFRGTAFYDARRWGVIYDISKGGGRTNCVVLTPAGVLNTHATINYNFLDYWDVPADETVLNPPGTGSAPVKNPN</sequence>
<evidence type="ECO:0000256" key="1">
    <source>
        <dbReference type="ARBA" id="ARBA00004442"/>
    </source>
</evidence>
<evidence type="ECO:0000259" key="6">
    <source>
        <dbReference type="Pfam" id="PF07980"/>
    </source>
</evidence>
<evidence type="ECO:0000313" key="8">
    <source>
        <dbReference type="Proteomes" id="UP001500742"/>
    </source>
</evidence>
<feature type="domain" description="RagB/SusD" evidence="6">
    <location>
        <begin position="415"/>
        <end position="487"/>
    </location>
</feature>
<proteinExistence type="inferred from homology"/>
<dbReference type="RefSeq" id="WP_259094925.1">
    <property type="nucleotide sequence ID" value="NZ_BAAAZC010000005.1"/>
</dbReference>
<keyword evidence="5" id="KW-0998">Cell outer membrane</keyword>
<keyword evidence="4" id="KW-0472">Membrane</keyword>
<keyword evidence="3" id="KW-0732">Signal</keyword>
<dbReference type="Pfam" id="PF07980">
    <property type="entry name" value="SusD_RagB"/>
    <property type="match status" value="1"/>
</dbReference>
<dbReference type="Gene3D" id="1.25.40.390">
    <property type="match status" value="1"/>
</dbReference>
<evidence type="ECO:0000313" key="7">
    <source>
        <dbReference type="EMBL" id="GAA3961080.1"/>
    </source>
</evidence>
<dbReference type="PROSITE" id="PS51257">
    <property type="entry name" value="PROKAR_LIPOPROTEIN"/>
    <property type="match status" value="1"/>
</dbReference>
<organism evidence="7 8">
    <name type="scientific">Mucilaginibacter dorajii</name>
    <dbReference type="NCBI Taxonomy" id="692994"/>
    <lineage>
        <taxon>Bacteria</taxon>
        <taxon>Pseudomonadati</taxon>
        <taxon>Bacteroidota</taxon>
        <taxon>Sphingobacteriia</taxon>
        <taxon>Sphingobacteriales</taxon>
        <taxon>Sphingobacteriaceae</taxon>
        <taxon>Mucilaginibacter</taxon>
    </lineage>
</organism>
<evidence type="ECO:0000256" key="2">
    <source>
        <dbReference type="ARBA" id="ARBA00006275"/>
    </source>
</evidence>
<dbReference type="Proteomes" id="UP001500742">
    <property type="component" value="Unassembled WGS sequence"/>
</dbReference>